<dbReference type="AlphaFoldDB" id="A0A392UE98"/>
<comment type="caution">
    <text evidence="1">The sequence shown here is derived from an EMBL/GenBank/DDBJ whole genome shotgun (WGS) entry which is preliminary data.</text>
</comment>
<sequence length="54" mass="6236">MLVGKEDQDHNLLNHKKNNKGNCLMLRLSWSIIPTWRLINTHGVIGSTGRNVRR</sequence>
<proteinExistence type="predicted"/>
<feature type="non-terminal residue" evidence="1">
    <location>
        <position position="54"/>
    </location>
</feature>
<dbReference type="EMBL" id="LXQA010805401">
    <property type="protein sequence ID" value="MCI71851.1"/>
    <property type="molecule type" value="Genomic_DNA"/>
</dbReference>
<organism evidence="1 2">
    <name type="scientific">Trifolium medium</name>
    <dbReference type="NCBI Taxonomy" id="97028"/>
    <lineage>
        <taxon>Eukaryota</taxon>
        <taxon>Viridiplantae</taxon>
        <taxon>Streptophyta</taxon>
        <taxon>Embryophyta</taxon>
        <taxon>Tracheophyta</taxon>
        <taxon>Spermatophyta</taxon>
        <taxon>Magnoliopsida</taxon>
        <taxon>eudicotyledons</taxon>
        <taxon>Gunneridae</taxon>
        <taxon>Pentapetalae</taxon>
        <taxon>rosids</taxon>
        <taxon>fabids</taxon>
        <taxon>Fabales</taxon>
        <taxon>Fabaceae</taxon>
        <taxon>Papilionoideae</taxon>
        <taxon>50 kb inversion clade</taxon>
        <taxon>NPAAA clade</taxon>
        <taxon>Hologalegina</taxon>
        <taxon>IRL clade</taxon>
        <taxon>Trifolieae</taxon>
        <taxon>Trifolium</taxon>
    </lineage>
</organism>
<reference evidence="1 2" key="1">
    <citation type="journal article" date="2018" name="Front. Plant Sci.">
        <title>Red Clover (Trifolium pratense) and Zigzag Clover (T. medium) - A Picture of Genomic Similarities and Differences.</title>
        <authorList>
            <person name="Dluhosova J."/>
            <person name="Istvanek J."/>
            <person name="Nedelnik J."/>
            <person name="Repkova J."/>
        </authorList>
    </citation>
    <scope>NUCLEOTIDE SEQUENCE [LARGE SCALE GENOMIC DNA]</scope>
    <source>
        <strain evidence="2">cv. 10/8</strain>
        <tissue evidence="1">Leaf</tissue>
    </source>
</reference>
<protein>
    <submittedName>
        <fullName evidence="1">Uncharacterized protein</fullName>
    </submittedName>
</protein>
<dbReference type="Proteomes" id="UP000265520">
    <property type="component" value="Unassembled WGS sequence"/>
</dbReference>
<evidence type="ECO:0000313" key="2">
    <source>
        <dbReference type="Proteomes" id="UP000265520"/>
    </source>
</evidence>
<evidence type="ECO:0000313" key="1">
    <source>
        <dbReference type="EMBL" id="MCI71851.1"/>
    </source>
</evidence>
<name>A0A392UE98_9FABA</name>
<accession>A0A392UE98</accession>
<keyword evidence="2" id="KW-1185">Reference proteome</keyword>